<evidence type="ECO:0000313" key="5">
    <source>
        <dbReference type="EMBL" id="KAL3529802.1"/>
    </source>
</evidence>
<evidence type="ECO:0000256" key="3">
    <source>
        <dbReference type="PROSITE-ProRule" id="PRU00221"/>
    </source>
</evidence>
<dbReference type="PROSITE" id="PS50082">
    <property type="entry name" value="WD_REPEATS_2"/>
    <property type="match status" value="1"/>
</dbReference>
<dbReference type="InterPro" id="IPR015943">
    <property type="entry name" value="WD40/YVTN_repeat-like_dom_sf"/>
</dbReference>
<organism evidence="5 6">
    <name type="scientific">Cinchona calisaya</name>
    <dbReference type="NCBI Taxonomy" id="153742"/>
    <lineage>
        <taxon>Eukaryota</taxon>
        <taxon>Viridiplantae</taxon>
        <taxon>Streptophyta</taxon>
        <taxon>Embryophyta</taxon>
        <taxon>Tracheophyta</taxon>
        <taxon>Spermatophyta</taxon>
        <taxon>Magnoliopsida</taxon>
        <taxon>eudicotyledons</taxon>
        <taxon>Gunneridae</taxon>
        <taxon>Pentapetalae</taxon>
        <taxon>asterids</taxon>
        <taxon>lamiids</taxon>
        <taxon>Gentianales</taxon>
        <taxon>Rubiaceae</taxon>
        <taxon>Cinchonoideae</taxon>
        <taxon>Cinchoneae</taxon>
        <taxon>Cinchona</taxon>
    </lineage>
</organism>
<evidence type="ECO:0000313" key="6">
    <source>
        <dbReference type="Proteomes" id="UP001630127"/>
    </source>
</evidence>
<keyword evidence="2" id="KW-0677">Repeat</keyword>
<evidence type="ECO:0000256" key="2">
    <source>
        <dbReference type="ARBA" id="ARBA00022737"/>
    </source>
</evidence>
<dbReference type="PANTHER" id="PTHR19857:SF21">
    <property type="entry name" value="ANAPHASE-PROMOTING COMPLEX SUBUNIT 4 WD40 DOMAIN-CONTAINING PROTEIN"/>
    <property type="match status" value="1"/>
</dbReference>
<protein>
    <submittedName>
        <fullName evidence="5">Uncharacterized protein</fullName>
    </submittedName>
</protein>
<dbReference type="Gene3D" id="2.130.10.10">
    <property type="entry name" value="YVTN repeat-like/Quinoprotein amine dehydrogenase"/>
    <property type="match status" value="1"/>
</dbReference>
<feature type="non-terminal residue" evidence="5">
    <location>
        <position position="384"/>
    </location>
</feature>
<dbReference type="InterPro" id="IPR051179">
    <property type="entry name" value="WD_repeat_multifunction"/>
</dbReference>
<dbReference type="SUPFAM" id="SSF50978">
    <property type="entry name" value="WD40 repeat-like"/>
    <property type="match status" value="1"/>
</dbReference>
<accession>A0ABD3AH07</accession>
<name>A0ABD3AH07_9GENT</name>
<dbReference type="Proteomes" id="UP001630127">
    <property type="component" value="Unassembled WGS sequence"/>
</dbReference>
<dbReference type="AlphaFoldDB" id="A0ABD3AH07"/>
<keyword evidence="6" id="KW-1185">Reference proteome</keyword>
<dbReference type="InterPro" id="IPR036322">
    <property type="entry name" value="WD40_repeat_dom_sf"/>
</dbReference>
<reference evidence="5 6" key="1">
    <citation type="submission" date="2024-11" db="EMBL/GenBank/DDBJ databases">
        <title>A near-complete genome assembly of Cinchona calisaya.</title>
        <authorList>
            <person name="Lian D.C."/>
            <person name="Zhao X.W."/>
            <person name="Wei L."/>
        </authorList>
    </citation>
    <scope>NUCLEOTIDE SEQUENCE [LARGE SCALE GENOMIC DNA]</scope>
    <source>
        <tissue evidence="5">Nenye</tissue>
    </source>
</reference>
<comment type="caution">
    <text evidence="5">The sequence shown here is derived from an EMBL/GenBank/DDBJ whole genome shotgun (WGS) entry which is preliminary data.</text>
</comment>
<dbReference type="SMART" id="SM00320">
    <property type="entry name" value="WD40"/>
    <property type="match status" value="4"/>
</dbReference>
<dbReference type="InterPro" id="IPR001680">
    <property type="entry name" value="WD40_rpt"/>
</dbReference>
<evidence type="ECO:0000256" key="4">
    <source>
        <dbReference type="SAM" id="MobiDB-lite"/>
    </source>
</evidence>
<dbReference type="PANTHER" id="PTHR19857">
    <property type="entry name" value="MITOCHONDRIAL DIVISION PROTEIN 1-RELATED"/>
    <property type="match status" value="1"/>
</dbReference>
<feature type="region of interest" description="Disordered" evidence="4">
    <location>
        <begin position="1"/>
        <end position="20"/>
    </location>
</feature>
<keyword evidence="1 3" id="KW-0853">WD repeat</keyword>
<gene>
    <name evidence="5" type="ORF">ACH5RR_009124</name>
</gene>
<proteinExistence type="predicted"/>
<sequence length="384" mass="43426">MEKYLVPVPPPSESKKPKAKRAQWKRSLVELNGKYDLEYRRHISTLAMRSYSQMGAFPHAYHIDGVPCQTHVDWFGGANNSRLMQMQGISALEFDSKGTYLASVTKSGCLTVHDFDELYCQVNPKNHRVEEDEMKQVLHISTRQPLDVVRWNPANQYEVACTSRKSSEIHIYDIGYVSTEPVEVLRKRSTIGVHGCVVQKGFSDIAFSLNDNSRVLASDMLGIINIWDRRLSNLPCLDLATNSPSSINSIKFNVDNQVIFGASKHGIIYMWDLRGGTSSAAFQNNKMAYYYPLASVKLASELEKIGSLKAQSNIVSKEILSIDLNPSCPYQLAFHLDDGWSGVYDVHNLQVTHIHCPPPPWLDEFIDLAHLSYLRKPCWLPVYS</sequence>
<evidence type="ECO:0000256" key="1">
    <source>
        <dbReference type="ARBA" id="ARBA00022574"/>
    </source>
</evidence>
<feature type="repeat" description="WD" evidence="3">
    <location>
        <begin position="240"/>
        <end position="281"/>
    </location>
</feature>
<dbReference type="EMBL" id="JBJUIK010000004">
    <property type="protein sequence ID" value="KAL3529802.1"/>
    <property type="molecule type" value="Genomic_DNA"/>
</dbReference>